<accession>A0A0V0QVD0</accession>
<dbReference type="AlphaFoldDB" id="A0A0V0QVD0"/>
<dbReference type="OMA" id="FKKHLEC"/>
<dbReference type="Proteomes" id="UP000054937">
    <property type="component" value="Unassembled WGS sequence"/>
</dbReference>
<evidence type="ECO:0000313" key="2">
    <source>
        <dbReference type="EMBL" id="KRX06287.1"/>
    </source>
</evidence>
<evidence type="ECO:0000256" key="1">
    <source>
        <dbReference type="SAM" id="Coils"/>
    </source>
</evidence>
<keyword evidence="1" id="KW-0175">Coiled coil</keyword>
<comment type="caution">
    <text evidence="2">The sequence shown here is derived from an EMBL/GenBank/DDBJ whole genome shotgun (WGS) entry which is preliminary data.</text>
</comment>
<name>A0A0V0QVD0_PSEPJ</name>
<feature type="coiled-coil region" evidence="1">
    <location>
        <begin position="150"/>
        <end position="233"/>
    </location>
</feature>
<protein>
    <submittedName>
        <fullName evidence="2">Uncharacterized protein</fullName>
    </submittedName>
</protein>
<dbReference type="OrthoDB" id="302530at2759"/>
<organism evidence="2 3">
    <name type="scientific">Pseudocohnilembus persalinus</name>
    <name type="common">Ciliate</name>
    <dbReference type="NCBI Taxonomy" id="266149"/>
    <lineage>
        <taxon>Eukaryota</taxon>
        <taxon>Sar</taxon>
        <taxon>Alveolata</taxon>
        <taxon>Ciliophora</taxon>
        <taxon>Intramacronucleata</taxon>
        <taxon>Oligohymenophorea</taxon>
        <taxon>Scuticociliatia</taxon>
        <taxon>Philasterida</taxon>
        <taxon>Pseudocohnilembidae</taxon>
        <taxon>Pseudocohnilembus</taxon>
    </lineage>
</organism>
<reference evidence="2 3" key="1">
    <citation type="journal article" date="2015" name="Sci. Rep.">
        <title>Genome of the facultative scuticociliatosis pathogen Pseudocohnilembus persalinus provides insight into its virulence through horizontal gene transfer.</title>
        <authorList>
            <person name="Xiong J."/>
            <person name="Wang G."/>
            <person name="Cheng J."/>
            <person name="Tian M."/>
            <person name="Pan X."/>
            <person name="Warren A."/>
            <person name="Jiang C."/>
            <person name="Yuan D."/>
            <person name="Miao W."/>
        </authorList>
    </citation>
    <scope>NUCLEOTIDE SEQUENCE [LARGE SCALE GENOMIC DNA]</scope>
    <source>
        <strain evidence="2">36N120E</strain>
    </source>
</reference>
<feature type="coiled-coil region" evidence="1">
    <location>
        <begin position="93"/>
        <end position="120"/>
    </location>
</feature>
<dbReference type="InParanoid" id="A0A0V0QVD0"/>
<proteinExistence type="predicted"/>
<gene>
    <name evidence="2" type="ORF">PPERSA_06258</name>
</gene>
<dbReference type="EMBL" id="LDAU01000097">
    <property type="protein sequence ID" value="KRX06287.1"/>
    <property type="molecule type" value="Genomic_DNA"/>
</dbReference>
<evidence type="ECO:0000313" key="3">
    <source>
        <dbReference type="Proteomes" id="UP000054937"/>
    </source>
</evidence>
<keyword evidence="3" id="KW-1185">Reference proteome</keyword>
<sequence length="288" mass="34729">MQDYDIKNVDISKFQCPLHQQQVVFVCNCNNWHCEQESNTNYGQIQVKIYEQIKDIQSRLNFQEIEEDENLMNLRKWKQMIYQQINEQFILIEEWYKEMYQELEKQKKNSLEELSQTLNGDYIKIKDNFNGLKKLIQEQSKENSDKFKFNEELQKSLKYILNNGENLQEKVEKIKSEVDFIYNQKIGCQLNLNQDVVQQLLENVKKLVNKKELEQLKKEEKNLGQKQQQGQKQNRVFKTKKHLCPFCNTQMIYLSDFKKHLTCPNCQEVKRNYNQKSISNNNKGRKIF</sequence>